<comment type="caution">
    <text evidence="2">The sequence shown here is derived from an EMBL/GenBank/DDBJ whole genome shotgun (WGS) entry which is preliminary data.</text>
</comment>
<keyword evidence="3" id="KW-1185">Reference proteome</keyword>
<evidence type="ECO:0000313" key="2">
    <source>
        <dbReference type="EMBL" id="MFC6959005.1"/>
    </source>
</evidence>
<accession>A0ABW2D9C3</accession>
<reference evidence="3" key="1">
    <citation type="journal article" date="2019" name="Int. J. Syst. Evol. Microbiol.">
        <title>The Global Catalogue of Microorganisms (GCM) 10K type strain sequencing project: providing services to taxonomists for standard genome sequencing and annotation.</title>
        <authorList>
            <consortium name="The Broad Institute Genomics Platform"/>
            <consortium name="The Broad Institute Genome Sequencing Center for Infectious Disease"/>
            <person name="Wu L."/>
            <person name="Ma J."/>
        </authorList>
    </citation>
    <scope>NUCLEOTIDE SEQUENCE [LARGE SCALE GENOMIC DNA]</scope>
    <source>
        <strain evidence="3">KACC 12634</strain>
    </source>
</reference>
<dbReference type="RefSeq" id="WP_382350700.1">
    <property type="nucleotide sequence ID" value="NZ_JBHMBP010000003.1"/>
</dbReference>
<sequence>MRQGITGRGTAARAGLGVAAVGAALVFTLFSGGAAGAAPAPEAEAAPAAVAEANPQCEAIGSVTTLAGVNLRREPNTNAPIDGIIPQGVSVPWCGIVEGGPYTVCGVQGWTYWDHVNWNGQSGYVAGACTTLDE</sequence>
<gene>
    <name evidence="2" type="ORF">ACFQS3_17540</name>
</gene>
<dbReference type="Proteomes" id="UP001596470">
    <property type="component" value="Unassembled WGS sequence"/>
</dbReference>
<name>A0ABW2D9C3_9ACTN</name>
<dbReference type="Gene3D" id="2.30.30.40">
    <property type="entry name" value="SH3 Domains"/>
    <property type="match status" value="1"/>
</dbReference>
<evidence type="ECO:0000313" key="3">
    <source>
        <dbReference type="Proteomes" id="UP001596470"/>
    </source>
</evidence>
<proteinExistence type="predicted"/>
<protein>
    <recommendedName>
        <fullName evidence="1">SH3b domain-containing protein</fullName>
    </recommendedName>
</protein>
<feature type="domain" description="SH3b" evidence="1">
    <location>
        <begin position="58"/>
        <end position="134"/>
    </location>
</feature>
<dbReference type="EMBL" id="JBHSYS010000003">
    <property type="protein sequence ID" value="MFC6959005.1"/>
    <property type="molecule type" value="Genomic_DNA"/>
</dbReference>
<evidence type="ECO:0000259" key="1">
    <source>
        <dbReference type="PROSITE" id="PS51781"/>
    </source>
</evidence>
<dbReference type="PROSITE" id="PS51781">
    <property type="entry name" value="SH3B"/>
    <property type="match status" value="1"/>
</dbReference>
<organism evidence="2 3">
    <name type="scientific">Glycomyces mayteni</name>
    <dbReference type="NCBI Taxonomy" id="543887"/>
    <lineage>
        <taxon>Bacteria</taxon>
        <taxon>Bacillati</taxon>
        <taxon>Actinomycetota</taxon>
        <taxon>Actinomycetes</taxon>
        <taxon>Glycomycetales</taxon>
        <taxon>Glycomycetaceae</taxon>
        <taxon>Glycomyces</taxon>
    </lineage>
</organism>
<dbReference type="InterPro" id="IPR003646">
    <property type="entry name" value="SH3-like_bac-type"/>
</dbReference>